<evidence type="ECO:0000313" key="1">
    <source>
        <dbReference type="EMBL" id="KAJ8671392.1"/>
    </source>
</evidence>
<protein>
    <submittedName>
        <fullName evidence="1">Uncharacterized protein</fullName>
    </submittedName>
</protein>
<evidence type="ECO:0000313" key="2">
    <source>
        <dbReference type="Proteomes" id="UP001239111"/>
    </source>
</evidence>
<gene>
    <name evidence="1" type="ORF">QAD02_002651</name>
</gene>
<dbReference type="EMBL" id="CM056743">
    <property type="protein sequence ID" value="KAJ8671392.1"/>
    <property type="molecule type" value="Genomic_DNA"/>
</dbReference>
<comment type="caution">
    <text evidence="1">The sequence shown here is derived from an EMBL/GenBank/DDBJ whole genome shotgun (WGS) entry which is preliminary data.</text>
</comment>
<keyword evidence="2" id="KW-1185">Reference proteome</keyword>
<accession>A0ACC2NJY3</accession>
<dbReference type="Proteomes" id="UP001239111">
    <property type="component" value="Chromosome 3"/>
</dbReference>
<organism evidence="1 2">
    <name type="scientific">Eretmocerus hayati</name>
    <dbReference type="NCBI Taxonomy" id="131215"/>
    <lineage>
        <taxon>Eukaryota</taxon>
        <taxon>Metazoa</taxon>
        <taxon>Ecdysozoa</taxon>
        <taxon>Arthropoda</taxon>
        <taxon>Hexapoda</taxon>
        <taxon>Insecta</taxon>
        <taxon>Pterygota</taxon>
        <taxon>Neoptera</taxon>
        <taxon>Endopterygota</taxon>
        <taxon>Hymenoptera</taxon>
        <taxon>Apocrita</taxon>
        <taxon>Proctotrupomorpha</taxon>
        <taxon>Chalcidoidea</taxon>
        <taxon>Aphelinidae</taxon>
        <taxon>Aphelininae</taxon>
        <taxon>Eretmocerus</taxon>
    </lineage>
</organism>
<reference evidence="1" key="1">
    <citation type="submission" date="2023-04" db="EMBL/GenBank/DDBJ databases">
        <title>A chromosome-level genome assembly of the parasitoid wasp Eretmocerus hayati.</title>
        <authorList>
            <person name="Zhong Y."/>
            <person name="Liu S."/>
            <person name="Liu Y."/>
        </authorList>
    </citation>
    <scope>NUCLEOTIDE SEQUENCE</scope>
    <source>
        <strain evidence="1">ZJU_SS_LIU_2023</strain>
    </source>
</reference>
<sequence length="506" mass="56933">MPGQCKDHAYSHAENRSKLCVFCLKKKSGMRVMGKCLREKISQLTVYDAEDDRIPNSICECCEIKVYQAFKFGKEKPILPDYSHFSFPSKNTRLKADKLCECTLCLLARKKGFEKKTALYESSVVMKVCTKCRSEVAKGKEHRCNTSTKRKNLTNVAKTLMSPKSKEHFVCDIVREKLAENQSDEKIGGSTIALSQMHGKQLKLIKPTRGPSARSTAKSISAEQMSRIQTSHNLSSKTMQGITSSLRIATGNRKLLGSNLREKLSSLNHRLEFHFETRKATFIHKNGNITKSVEREFVICKNLQALIDYIKKCRRCGQVHIRIAIDGGGGFLKICLTILSDQIVDATYSESGSRQKYDDGVAAKKFREGGVKKLFIIGLVAGVQENYENVKILWSLLGVERMKYTIATDLKLANVLAGVMSHSSTCPCCWCAVTEDNLHECGDHRTIALLRKCQIGLIRPAEKIGILHTEARMQKPRLGQWLLNYTTTQTTRVTLSSYRFIVKVTD</sequence>
<proteinExistence type="predicted"/>
<name>A0ACC2NJY3_9HYME</name>